<sequence>MTVNDLTKLAKDFSILNRKSIKSVKTKDKILLPDAEGQVDLSNLSPTDNHDDDSNISSGGTIPDSGLNIDPGKSLSGVEQLWIGPASIASPTDVTLSKAISAVGDGIQLAVQIIKTPITNGQSESTVTLPAVAATDAKPQAGKYVCSVPIPISILAKNLAVGKTINVALDGIGEALSTTKVSQSPVISIYVKDNKTLTITNHQGYALDKTTSGNMGAFYDGQITSVNSYTKVQPIPQLANGTILFSGSATNSEIKLTGVNDSWSNIADGILVYFSDKIPVGNNYAKLSDCVKFNNPLLINKEQLKKGNSIGLASKHPSAAVTLYTPAGKTWNSASLRAYQISPSDAIPSGFEGAITINSSSINLISGTFDFDGHGAPDSSAAYTGYSIVKVTAYTK</sequence>
<dbReference type="AlphaFoldDB" id="A0A417ZI08"/>
<organism evidence="2 3">
    <name type="scientific">Bombilactobacillus bombi</name>
    <dbReference type="NCBI Taxonomy" id="1303590"/>
    <lineage>
        <taxon>Bacteria</taxon>
        <taxon>Bacillati</taxon>
        <taxon>Bacillota</taxon>
        <taxon>Bacilli</taxon>
        <taxon>Lactobacillales</taxon>
        <taxon>Lactobacillaceae</taxon>
        <taxon>Bombilactobacillus</taxon>
    </lineage>
</organism>
<keyword evidence="3" id="KW-1185">Reference proteome</keyword>
<gene>
    <name evidence="2" type="ORF">DS831_04750</name>
</gene>
<protein>
    <submittedName>
        <fullName evidence="2">Uncharacterized protein</fullName>
    </submittedName>
</protein>
<accession>A0A417ZI08</accession>
<comment type="caution">
    <text evidence="2">The sequence shown here is derived from an EMBL/GenBank/DDBJ whole genome shotgun (WGS) entry which is preliminary data.</text>
</comment>
<proteinExistence type="predicted"/>
<reference evidence="2 3" key="1">
    <citation type="submission" date="2018-07" db="EMBL/GenBank/DDBJ databases">
        <title>Genome sequences of six Lactobacillus spp. isolated from bumble bee guts.</title>
        <authorList>
            <person name="Motta E.V.S."/>
            <person name="Moran N.A."/>
        </authorList>
    </citation>
    <scope>NUCLEOTIDE SEQUENCE [LARGE SCALE GENOMIC DNA]</scope>
    <source>
        <strain evidence="2 3">BI-1.1</strain>
    </source>
</reference>
<evidence type="ECO:0000313" key="2">
    <source>
        <dbReference type="EMBL" id="RHW51334.1"/>
    </source>
</evidence>
<name>A0A417ZI08_9LACO</name>
<dbReference type="RefSeq" id="WP_118900898.1">
    <property type="nucleotide sequence ID" value="NZ_QOCR01000002.1"/>
</dbReference>
<dbReference type="EMBL" id="QOCR01000002">
    <property type="protein sequence ID" value="RHW51334.1"/>
    <property type="molecule type" value="Genomic_DNA"/>
</dbReference>
<feature type="region of interest" description="Disordered" evidence="1">
    <location>
        <begin position="39"/>
        <end position="65"/>
    </location>
</feature>
<evidence type="ECO:0000313" key="3">
    <source>
        <dbReference type="Proteomes" id="UP000284109"/>
    </source>
</evidence>
<dbReference type="Proteomes" id="UP000284109">
    <property type="component" value="Unassembled WGS sequence"/>
</dbReference>
<evidence type="ECO:0000256" key="1">
    <source>
        <dbReference type="SAM" id="MobiDB-lite"/>
    </source>
</evidence>